<evidence type="ECO:0000313" key="3">
    <source>
        <dbReference type="Proteomes" id="UP000018227"/>
    </source>
</evidence>
<dbReference type="AlphaFoldDB" id="V2Y165"/>
<dbReference type="Pfam" id="PF13472">
    <property type="entry name" value="Lipase_GDSL_2"/>
    <property type="match status" value="1"/>
</dbReference>
<dbReference type="OrthoDB" id="164654at2"/>
<protein>
    <recommendedName>
        <fullName evidence="1">SGNH hydrolase-type esterase domain-containing protein</fullName>
    </recommendedName>
</protein>
<dbReference type="InterPro" id="IPR013830">
    <property type="entry name" value="SGNH_hydro"/>
</dbReference>
<accession>V2Y165</accession>
<dbReference type="InterPro" id="IPR036514">
    <property type="entry name" value="SGNH_hydro_sf"/>
</dbReference>
<dbReference type="HOGENOM" id="CLU_088167_1_0_9"/>
<dbReference type="SUPFAM" id="SSF52266">
    <property type="entry name" value="SGNH hydrolase"/>
    <property type="match status" value="1"/>
</dbReference>
<dbReference type="EMBL" id="ACIL03000019">
    <property type="protein sequence ID" value="ESL01807.1"/>
    <property type="molecule type" value="Genomic_DNA"/>
</dbReference>
<sequence>MEESMKKCLFYGDSNTYGVDIAGGHSGARYPENVRFTGILQESLKDEWEFVVEAKVGRCIPSMEFEIEEFEKILENAGEIDLLAIMLGTNDYLSHSKPDSKRVADRMRDLINKLLEKEVYSSGKTRILLIAPPKLDFTGDRYYEKFSTLDGGLSKALEEVAKEEDLYFADAGSLDLPVGKDGIHMTVEAQKPLAEYLVGVFKGLKVHKA</sequence>
<evidence type="ECO:0000259" key="1">
    <source>
        <dbReference type="Pfam" id="PF13472"/>
    </source>
</evidence>
<dbReference type="eggNOG" id="COG2755">
    <property type="taxonomic scope" value="Bacteria"/>
</dbReference>
<reference evidence="2 3" key="1">
    <citation type="submission" date="2013-06" db="EMBL/GenBank/DDBJ databases">
        <authorList>
            <person name="Weinstock G."/>
            <person name="Sodergren E."/>
            <person name="Clifton S."/>
            <person name="Fulton L."/>
            <person name="Fulton B."/>
            <person name="Courtney L."/>
            <person name="Fronick C."/>
            <person name="Harrison M."/>
            <person name="Strong C."/>
            <person name="Farmer C."/>
            <person name="Delahaunty K."/>
            <person name="Markovic C."/>
            <person name="Hall O."/>
            <person name="Minx P."/>
            <person name="Tomlinson C."/>
            <person name="Mitreva M."/>
            <person name="Nelson J."/>
            <person name="Hou S."/>
            <person name="Wollam A."/>
            <person name="Pepin K.H."/>
            <person name="Johnson M."/>
            <person name="Bhonagiri V."/>
            <person name="Nash W.E."/>
            <person name="Warren W."/>
            <person name="Chinwalla A."/>
            <person name="Mardis E.R."/>
            <person name="Wilson R.K."/>
        </authorList>
    </citation>
    <scope>NUCLEOTIDE SEQUENCE [LARGE SCALE GENOMIC DNA]</scope>
    <source>
        <strain evidence="2 3">ATCC 51271</strain>
    </source>
</reference>
<comment type="caution">
    <text evidence="2">The sequence shown here is derived from an EMBL/GenBank/DDBJ whole genome shotgun (WGS) entry which is preliminary data.</text>
</comment>
<dbReference type="Proteomes" id="UP000018227">
    <property type="component" value="Unassembled WGS sequence"/>
</dbReference>
<evidence type="ECO:0000313" key="2">
    <source>
        <dbReference type="EMBL" id="ESL01807.1"/>
    </source>
</evidence>
<dbReference type="Gene3D" id="3.40.50.1110">
    <property type="entry name" value="SGNH hydrolase"/>
    <property type="match status" value="1"/>
</dbReference>
<organism evidence="2 3">
    <name type="scientific">Catonella morbi ATCC 51271</name>
    <dbReference type="NCBI Taxonomy" id="592026"/>
    <lineage>
        <taxon>Bacteria</taxon>
        <taxon>Bacillati</taxon>
        <taxon>Bacillota</taxon>
        <taxon>Clostridia</taxon>
        <taxon>Lachnospirales</taxon>
        <taxon>Lachnospiraceae</taxon>
        <taxon>Catonella</taxon>
    </lineage>
</organism>
<proteinExistence type="predicted"/>
<keyword evidence="3" id="KW-1185">Reference proteome</keyword>
<feature type="domain" description="SGNH hydrolase-type esterase" evidence="1">
    <location>
        <begin position="10"/>
        <end position="189"/>
    </location>
</feature>
<gene>
    <name evidence="2" type="ORF">GCWU0000282_002926</name>
</gene>
<dbReference type="STRING" id="592026.GCWU0000282_002926"/>
<name>V2Y165_9FIRM</name>